<name>A0A7X6DCW7_9BURK</name>
<gene>
    <name evidence="1" type="ORF">RAMLITH_03215</name>
</gene>
<dbReference type="Gene3D" id="3.40.190.10">
    <property type="entry name" value="Periplasmic binding protein-like II"/>
    <property type="match status" value="2"/>
</dbReference>
<evidence type="ECO:0000313" key="2">
    <source>
        <dbReference type="Proteomes" id="UP000521868"/>
    </source>
</evidence>
<dbReference type="Pfam" id="PF13531">
    <property type="entry name" value="SBP_bac_11"/>
    <property type="match status" value="1"/>
</dbReference>
<dbReference type="SUPFAM" id="SSF53850">
    <property type="entry name" value="Periplasmic binding protein-like II"/>
    <property type="match status" value="1"/>
</dbReference>
<evidence type="ECO:0000313" key="1">
    <source>
        <dbReference type="EMBL" id="NKE64819.1"/>
    </source>
</evidence>
<organism evidence="1 2">
    <name type="scientific">Ramlibacter lithotrophicus</name>
    <dbReference type="NCBI Taxonomy" id="2606681"/>
    <lineage>
        <taxon>Bacteria</taxon>
        <taxon>Pseudomonadati</taxon>
        <taxon>Pseudomonadota</taxon>
        <taxon>Betaproteobacteria</taxon>
        <taxon>Burkholderiales</taxon>
        <taxon>Comamonadaceae</taxon>
        <taxon>Ramlibacter</taxon>
    </lineage>
</organism>
<dbReference type="PANTHER" id="PTHR30632:SF11">
    <property type="entry name" value="BLR4797 PROTEIN"/>
    <property type="match status" value="1"/>
</dbReference>
<dbReference type="GO" id="GO:0030973">
    <property type="term" value="F:molybdate ion binding"/>
    <property type="evidence" value="ECO:0007669"/>
    <property type="project" value="TreeGrafter"/>
</dbReference>
<dbReference type="EMBL" id="VTOX01000001">
    <property type="protein sequence ID" value="NKE64819.1"/>
    <property type="molecule type" value="Genomic_DNA"/>
</dbReference>
<dbReference type="PANTHER" id="PTHR30632">
    <property type="entry name" value="MOLYBDATE-BINDING PERIPLASMIC PROTEIN"/>
    <property type="match status" value="1"/>
</dbReference>
<dbReference type="Proteomes" id="UP000521868">
    <property type="component" value="Unassembled WGS sequence"/>
</dbReference>
<comment type="caution">
    <text evidence="1">The sequence shown here is derived from an EMBL/GenBank/DDBJ whole genome shotgun (WGS) entry which is preliminary data.</text>
</comment>
<protein>
    <submittedName>
        <fullName evidence="1">ABC transporter substrate-binding protein</fullName>
    </submittedName>
</protein>
<keyword evidence="2" id="KW-1185">Reference proteome</keyword>
<reference evidence="1 2" key="1">
    <citation type="journal article" date="2020" name="Nature">
        <title>Bacterial chemolithoautotrophy via manganese oxidation.</title>
        <authorList>
            <person name="Yu H."/>
            <person name="Leadbetter J.R."/>
        </authorList>
    </citation>
    <scope>NUCLEOTIDE SEQUENCE [LARGE SCALE GENOMIC DNA]</scope>
    <source>
        <strain evidence="1 2">RBP-1</strain>
    </source>
</reference>
<proteinExistence type="predicted"/>
<sequence length="229" mass="23839">MNVLSGGAAAAVVKGVQARFEQETGARVNGTFSAVGQMRDQLLAGTPCDLVILTKPLVAKLIESGHVVAGSAKSLGLVRTGVAVPAGASRPKIGNREELAAAFRAASEIYHPDPEKATAGIHFMNVLKALGLDQELQAALRPYPNGATAMAEMAKSKSPHVIGCTQETEINYTEGVDLVGSLPKEFELATDYTLGVCTRAQHPELAGKLAAMVAGAASEAIRRQGGFEF</sequence>
<dbReference type="AlphaFoldDB" id="A0A7X6DCW7"/>
<dbReference type="InterPro" id="IPR050682">
    <property type="entry name" value="ModA/WtpA"/>
</dbReference>
<dbReference type="GO" id="GO:0015689">
    <property type="term" value="P:molybdate ion transport"/>
    <property type="evidence" value="ECO:0007669"/>
    <property type="project" value="TreeGrafter"/>
</dbReference>
<accession>A0A7X6DCW7</accession>